<dbReference type="PANTHER" id="PTHR35889:SF3">
    <property type="entry name" value="F-BOX DOMAIN-CONTAINING PROTEIN"/>
    <property type="match status" value="1"/>
</dbReference>
<protein>
    <recommendedName>
        <fullName evidence="5">Cytochrome c domain-containing protein</fullName>
    </recommendedName>
</protein>
<comment type="caution">
    <text evidence="6">The sequence shown here is derived from an EMBL/GenBank/DDBJ whole genome shotgun (WGS) entry which is preliminary data.</text>
</comment>
<proteinExistence type="predicted"/>
<dbReference type="EMBL" id="JAFEUP010000005">
    <property type="protein sequence ID" value="MBM7062291.1"/>
    <property type="molecule type" value="Genomic_DNA"/>
</dbReference>
<gene>
    <name evidence="6" type="ORF">JQX08_16390</name>
</gene>
<organism evidence="6 7">
    <name type="scientific">Zestomonas insulae</name>
    <dbReference type="NCBI Taxonomy" id="2809017"/>
    <lineage>
        <taxon>Bacteria</taxon>
        <taxon>Pseudomonadati</taxon>
        <taxon>Pseudomonadota</taxon>
        <taxon>Gammaproteobacteria</taxon>
        <taxon>Pseudomonadales</taxon>
        <taxon>Pseudomonadaceae</taxon>
        <taxon>Zestomonas</taxon>
    </lineage>
</organism>
<dbReference type="SUPFAM" id="SSF46626">
    <property type="entry name" value="Cytochrome c"/>
    <property type="match status" value="2"/>
</dbReference>
<dbReference type="InterPro" id="IPR009056">
    <property type="entry name" value="Cyt_c-like_dom"/>
</dbReference>
<evidence type="ECO:0000256" key="2">
    <source>
        <dbReference type="ARBA" id="ARBA00022723"/>
    </source>
</evidence>
<feature type="domain" description="Cytochrome c" evidence="5">
    <location>
        <begin position="35"/>
        <end position="127"/>
    </location>
</feature>
<dbReference type="Pfam" id="PF07635">
    <property type="entry name" value="PSCyt1"/>
    <property type="match status" value="2"/>
</dbReference>
<sequence length="318" mass="33178">MAARELRRGGGVSRFPWRVLGAVLLINGAVLGEAAGGSAGEVLTLLRARCVICHSGPGAPSGLQLDSLDGLLAGSRNGPVVKPGQPLDSELLRRLKGLSQPRMPLTGPPFLSDAEIALVEAWIVAGAPLELAADTAPVAAPAAEANPPPPGAPVTYAQVAPILLSRCAKCHTESGLMGAAPEGYRLDSYAATVASGERARVVPGQVAASELVRRIRGQARPRMPFDGPPYLSDAQIALIEAWIADGARDVQGMPAPVPVGARLRLHGQLAADGRLDELPLTIGARTRRDKAPQPGDYVQVRGRLAADGRVLVERIRPR</sequence>
<reference evidence="6 7" key="1">
    <citation type="submission" date="2021-02" db="EMBL/GenBank/DDBJ databases">
        <authorList>
            <person name="Lee D.-H."/>
        </authorList>
    </citation>
    <scope>NUCLEOTIDE SEQUENCE [LARGE SCALE GENOMIC DNA]</scope>
    <source>
        <strain evidence="6 7">UL073</strain>
    </source>
</reference>
<evidence type="ECO:0000259" key="5">
    <source>
        <dbReference type="PROSITE" id="PS51007"/>
    </source>
</evidence>
<evidence type="ECO:0000256" key="1">
    <source>
        <dbReference type="ARBA" id="ARBA00022617"/>
    </source>
</evidence>
<keyword evidence="1 4" id="KW-0349">Heme</keyword>
<dbReference type="InterPro" id="IPR036909">
    <property type="entry name" value="Cyt_c-like_dom_sf"/>
</dbReference>
<evidence type="ECO:0000313" key="7">
    <source>
        <dbReference type="Proteomes" id="UP000717995"/>
    </source>
</evidence>
<dbReference type="PANTHER" id="PTHR35889">
    <property type="entry name" value="CYCLOINULO-OLIGOSACCHARIDE FRUCTANOTRANSFERASE-RELATED"/>
    <property type="match status" value="1"/>
</dbReference>
<dbReference type="Proteomes" id="UP000717995">
    <property type="component" value="Unassembled WGS sequence"/>
</dbReference>
<evidence type="ECO:0000313" key="6">
    <source>
        <dbReference type="EMBL" id="MBM7062291.1"/>
    </source>
</evidence>
<evidence type="ECO:0000256" key="3">
    <source>
        <dbReference type="ARBA" id="ARBA00023004"/>
    </source>
</evidence>
<keyword evidence="7" id="KW-1185">Reference proteome</keyword>
<dbReference type="PROSITE" id="PS51007">
    <property type="entry name" value="CYTC"/>
    <property type="match status" value="1"/>
</dbReference>
<evidence type="ECO:0000256" key="4">
    <source>
        <dbReference type="PROSITE-ProRule" id="PRU00433"/>
    </source>
</evidence>
<keyword evidence="2 4" id="KW-0479">Metal-binding</keyword>
<name>A0ABS2IGU2_9GAMM</name>
<keyword evidence="3 4" id="KW-0408">Iron</keyword>
<dbReference type="InterPro" id="IPR011429">
    <property type="entry name" value="Cyt_c_Planctomycete-type"/>
</dbReference>
<accession>A0ABS2IGU2</accession>